<reference evidence="2 3" key="1">
    <citation type="journal article" date="2015" name="Genome Biol. Evol.">
        <title>Phylogenomic analyses indicate that early fungi evolved digesting cell walls of algal ancestors of land plants.</title>
        <authorList>
            <person name="Chang Y."/>
            <person name="Wang S."/>
            <person name="Sekimoto S."/>
            <person name="Aerts A.L."/>
            <person name="Choi C."/>
            <person name="Clum A."/>
            <person name="LaButti K.M."/>
            <person name="Lindquist E.A."/>
            <person name="Yee Ngan C."/>
            <person name="Ohm R.A."/>
            <person name="Salamov A.A."/>
            <person name="Grigoriev I.V."/>
            <person name="Spatafora J.W."/>
            <person name="Berbee M.L."/>
        </authorList>
    </citation>
    <scope>NUCLEOTIDE SEQUENCE [LARGE SCALE GENOMIC DNA]</scope>
    <source>
        <strain evidence="2 3">JEL478</strain>
    </source>
</reference>
<organism evidence="2 3">
    <name type="scientific">Gonapodya prolifera (strain JEL478)</name>
    <name type="common">Monoblepharis prolifera</name>
    <dbReference type="NCBI Taxonomy" id="1344416"/>
    <lineage>
        <taxon>Eukaryota</taxon>
        <taxon>Fungi</taxon>
        <taxon>Fungi incertae sedis</taxon>
        <taxon>Chytridiomycota</taxon>
        <taxon>Chytridiomycota incertae sedis</taxon>
        <taxon>Monoblepharidomycetes</taxon>
        <taxon>Monoblepharidales</taxon>
        <taxon>Gonapodyaceae</taxon>
        <taxon>Gonapodya</taxon>
    </lineage>
</organism>
<evidence type="ECO:0000256" key="1">
    <source>
        <dbReference type="SAM" id="MobiDB-lite"/>
    </source>
</evidence>
<dbReference type="EMBL" id="KQ965740">
    <property type="protein sequence ID" value="KXS18895.1"/>
    <property type="molecule type" value="Genomic_DNA"/>
</dbReference>
<feature type="region of interest" description="Disordered" evidence="1">
    <location>
        <begin position="358"/>
        <end position="389"/>
    </location>
</feature>
<protein>
    <submittedName>
        <fullName evidence="2">Uncharacterized protein</fullName>
    </submittedName>
</protein>
<proteinExistence type="predicted"/>
<evidence type="ECO:0000313" key="2">
    <source>
        <dbReference type="EMBL" id="KXS18895.1"/>
    </source>
</evidence>
<keyword evidence="3" id="KW-1185">Reference proteome</keyword>
<dbReference type="AlphaFoldDB" id="A0A139AQX2"/>
<gene>
    <name evidence="2" type="ORF">M427DRAFT_67498</name>
</gene>
<accession>A0A139AQX2</accession>
<dbReference type="Proteomes" id="UP000070544">
    <property type="component" value="Unassembled WGS sequence"/>
</dbReference>
<sequence length="414" mass="43109">MTLRLSTSLSRAWTSATRASPGTLAMSFVCLPLHPRSFSLSTSRKQAGAGIGKAIAQGTAATAGGAATVGMGSTAGVIGGAVIAEKIGEKAIDKGIDVLGDKVKQVDFSKETKEMIDQIIGRVEENVPSVSEPQHDLADTLKTSKANIKKDVKQSLDDTKHQAQVAWDHAKDLSADGKEKVSSTVKHSEEKVSEAVTEARDRASDAAANAMVGTTGMAERARHAVNYVSDLGKKAVDRTKEMVGSGMESVGLKGASDAAFETGKKVADAVHSDAEKMLSGARSALSATATATAATSSDSINRLQGFVSSLEKDAKDSFERRYGISPQDAVDRARANTKAPADWADTLHAILQNTNTNTATANTDLGPQNQSPAVSGSGSEGTLVDQGDVEDVVQVGVDVERVTSTEGLLKQRGK</sequence>
<evidence type="ECO:0000313" key="3">
    <source>
        <dbReference type="Proteomes" id="UP000070544"/>
    </source>
</evidence>
<feature type="compositionally biased region" description="Polar residues" evidence="1">
    <location>
        <begin position="365"/>
        <end position="377"/>
    </location>
</feature>
<name>A0A139AQX2_GONPJ</name>